<dbReference type="Proteomes" id="UP000076632">
    <property type="component" value="Unassembled WGS sequence"/>
</dbReference>
<dbReference type="InParanoid" id="A0A165FJJ2"/>
<organism evidence="1 2">
    <name type="scientific">Xylona heveae (strain CBS 132557 / TC161)</name>
    <dbReference type="NCBI Taxonomy" id="1328760"/>
    <lineage>
        <taxon>Eukaryota</taxon>
        <taxon>Fungi</taxon>
        <taxon>Dikarya</taxon>
        <taxon>Ascomycota</taxon>
        <taxon>Pezizomycotina</taxon>
        <taxon>Xylonomycetes</taxon>
        <taxon>Xylonales</taxon>
        <taxon>Xylonaceae</taxon>
        <taxon>Xylona</taxon>
    </lineage>
</organism>
<dbReference type="EMBL" id="KV407461">
    <property type="protein sequence ID" value="KZF21049.1"/>
    <property type="molecule type" value="Genomic_DNA"/>
</dbReference>
<keyword evidence="2" id="KW-1185">Reference proteome</keyword>
<evidence type="ECO:0000313" key="2">
    <source>
        <dbReference type="Proteomes" id="UP000076632"/>
    </source>
</evidence>
<sequence>MPAETGVPPVYPNQNRRHTHQGFARETMKGVPRPLLKRCQGTTHTFLSFSSEGITPPPNVPMTDFLCFAADAQQKVDLTKILFPSPLRCEEETVATIRHRMLCCPLCSVSLIGRLRITVSCSRALKNQGVLSGFSVRRKVGFVVAKRSGQEVVVLPQE</sequence>
<name>A0A165FJJ2_XYLHT</name>
<proteinExistence type="predicted"/>
<evidence type="ECO:0000313" key="1">
    <source>
        <dbReference type="EMBL" id="KZF21049.1"/>
    </source>
</evidence>
<dbReference type="RefSeq" id="XP_018186604.1">
    <property type="nucleotide sequence ID" value="XM_018329422.1"/>
</dbReference>
<dbReference type="AlphaFoldDB" id="A0A165FJJ2"/>
<protein>
    <submittedName>
        <fullName evidence="1">Uncharacterized protein</fullName>
    </submittedName>
</protein>
<dbReference type="GeneID" id="28894559"/>
<reference evidence="1 2" key="1">
    <citation type="journal article" date="2016" name="Fungal Biol.">
        <title>The genome of Xylona heveae provides a window into fungal endophytism.</title>
        <authorList>
            <person name="Gazis R."/>
            <person name="Kuo A."/>
            <person name="Riley R."/>
            <person name="LaButti K."/>
            <person name="Lipzen A."/>
            <person name="Lin J."/>
            <person name="Amirebrahimi M."/>
            <person name="Hesse C.N."/>
            <person name="Spatafora J.W."/>
            <person name="Henrissat B."/>
            <person name="Hainaut M."/>
            <person name="Grigoriev I.V."/>
            <person name="Hibbett D.S."/>
        </authorList>
    </citation>
    <scope>NUCLEOTIDE SEQUENCE [LARGE SCALE GENOMIC DNA]</scope>
    <source>
        <strain evidence="1 2">TC161</strain>
    </source>
</reference>
<accession>A0A165FJJ2</accession>
<gene>
    <name evidence="1" type="ORF">L228DRAFT_165336</name>
</gene>